<evidence type="ECO:0000313" key="2">
    <source>
        <dbReference type="Proteomes" id="UP000254571"/>
    </source>
</evidence>
<gene>
    <name evidence="1" type="ORF">NCTC9149_03988</name>
</gene>
<dbReference type="AlphaFoldDB" id="A0A7H4P541"/>
<dbReference type="EMBL" id="UGMX01000002">
    <property type="protein sequence ID" value="STW07556.1"/>
    <property type="molecule type" value="Genomic_DNA"/>
</dbReference>
<accession>A0A7H4P541</accession>
<evidence type="ECO:0000313" key="1">
    <source>
        <dbReference type="EMBL" id="STW07556.1"/>
    </source>
</evidence>
<dbReference type="Proteomes" id="UP000254571">
    <property type="component" value="Unassembled WGS sequence"/>
</dbReference>
<proteinExistence type="predicted"/>
<reference evidence="1 2" key="1">
    <citation type="submission" date="2018-06" db="EMBL/GenBank/DDBJ databases">
        <authorList>
            <consortium name="Pathogen Informatics"/>
            <person name="Doyle S."/>
        </authorList>
    </citation>
    <scope>NUCLEOTIDE SEQUENCE [LARGE SCALE GENOMIC DNA]</scope>
    <source>
        <strain evidence="1 2">NCTC9149</strain>
    </source>
</reference>
<sequence length="111" mass="12390">MVTPGIWQIRVGASSRDLPLTAEMEVDCPQRYVPLRDDNSLQQLIQQPEAFARVVTLIADKSQIPAEQVREKLIRLAPDLFCGLLIALTEFLALDIERDELNAVLAGAHHC</sequence>
<organism evidence="1 2">
    <name type="scientific">Klebsiella grimontii</name>
    <dbReference type="NCBI Taxonomy" id="2058152"/>
    <lineage>
        <taxon>Bacteria</taxon>
        <taxon>Pseudomonadati</taxon>
        <taxon>Pseudomonadota</taxon>
        <taxon>Gammaproteobacteria</taxon>
        <taxon>Enterobacterales</taxon>
        <taxon>Enterobacteriaceae</taxon>
        <taxon>Klebsiella/Raoultella group</taxon>
        <taxon>Klebsiella</taxon>
    </lineage>
</organism>
<comment type="caution">
    <text evidence="1">The sequence shown here is derived from an EMBL/GenBank/DDBJ whole genome shotgun (WGS) entry which is preliminary data.</text>
</comment>
<name>A0A7H4P541_9ENTR</name>
<protein>
    <submittedName>
        <fullName evidence="1">Beta-glucosidase</fullName>
    </submittedName>
</protein>